<feature type="compositionally biased region" description="Basic and acidic residues" evidence="2">
    <location>
        <begin position="118"/>
        <end position="127"/>
    </location>
</feature>
<reference evidence="4" key="1">
    <citation type="submission" date="2016-03" db="EMBL/GenBank/DDBJ databases">
        <title>Complete genome sequence of the type strain Actinoalloteichus hymeniacidonis DSM 45092.</title>
        <authorList>
            <person name="Schaffert L."/>
            <person name="Albersmeier A."/>
            <person name="Winkler A."/>
            <person name="Kalinowski J."/>
            <person name="Zotchev S."/>
            <person name="Ruckert C."/>
        </authorList>
    </citation>
    <scope>NUCLEOTIDE SEQUENCE [LARGE SCALE GENOMIC DNA]</scope>
    <source>
        <strain evidence="4">HPA177(T) (DSM 45092(T))</strain>
    </source>
</reference>
<proteinExistence type="predicted"/>
<dbReference type="EMBL" id="CP014859">
    <property type="protein sequence ID" value="AOS61122.1"/>
    <property type="molecule type" value="Genomic_DNA"/>
</dbReference>
<evidence type="ECO:0008006" key="5">
    <source>
        <dbReference type="Google" id="ProtNLM"/>
    </source>
</evidence>
<evidence type="ECO:0000256" key="2">
    <source>
        <dbReference type="SAM" id="MobiDB-lite"/>
    </source>
</evidence>
<name>A0AAC9HKK4_9PSEU</name>
<sequence>MSGKFELDPERLPQAIADLKEARDQIIELQEMARDLAGEVANAGSDGVSSNAGVQLASVAGGPDPGSLATANAAYLEAVEAAIESFEAMLAEYHNVEDANQLGLGNIDAAQFTASETPSERRQREYYENSPHLPPGAAG</sequence>
<evidence type="ECO:0000256" key="1">
    <source>
        <dbReference type="SAM" id="Coils"/>
    </source>
</evidence>
<organism evidence="3 4">
    <name type="scientific">Actinoalloteichus hymeniacidonis</name>
    <dbReference type="NCBI Taxonomy" id="340345"/>
    <lineage>
        <taxon>Bacteria</taxon>
        <taxon>Bacillati</taxon>
        <taxon>Actinomycetota</taxon>
        <taxon>Actinomycetes</taxon>
        <taxon>Pseudonocardiales</taxon>
        <taxon>Pseudonocardiaceae</taxon>
        <taxon>Actinoalloteichus</taxon>
    </lineage>
</organism>
<feature type="region of interest" description="Disordered" evidence="2">
    <location>
        <begin position="112"/>
        <end position="139"/>
    </location>
</feature>
<keyword evidence="4" id="KW-1185">Reference proteome</keyword>
<protein>
    <recommendedName>
        <fullName evidence="5">PE domain-containing protein</fullName>
    </recommendedName>
</protein>
<dbReference type="KEGG" id="ahm:TL08_01405"/>
<evidence type="ECO:0000313" key="4">
    <source>
        <dbReference type="Proteomes" id="UP000095210"/>
    </source>
</evidence>
<dbReference type="AlphaFoldDB" id="A0AAC9HKK4"/>
<dbReference type="RefSeq" id="WP_069845982.1">
    <property type="nucleotide sequence ID" value="NZ_CP014859.1"/>
</dbReference>
<dbReference type="Proteomes" id="UP000095210">
    <property type="component" value="Chromosome"/>
</dbReference>
<feature type="coiled-coil region" evidence="1">
    <location>
        <begin position="12"/>
        <end position="39"/>
    </location>
</feature>
<keyword evidence="1" id="KW-0175">Coiled coil</keyword>
<evidence type="ECO:0000313" key="3">
    <source>
        <dbReference type="EMBL" id="AOS61122.1"/>
    </source>
</evidence>
<accession>A0AAC9HKK4</accession>
<gene>
    <name evidence="3" type="ORF">TL08_01405</name>
</gene>